<organism evidence="6 7">
    <name type="scientific">Cordylochernes scorpioides</name>
    <dbReference type="NCBI Taxonomy" id="51811"/>
    <lineage>
        <taxon>Eukaryota</taxon>
        <taxon>Metazoa</taxon>
        <taxon>Ecdysozoa</taxon>
        <taxon>Arthropoda</taxon>
        <taxon>Chelicerata</taxon>
        <taxon>Arachnida</taxon>
        <taxon>Pseudoscorpiones</taxon>
        <taxon>Cheliferoidea</taxon>
        <taxon>Chernetidae</taxon>
        <taxon>Cordylochernes</taxon>
    </lineage>
</organism>
<dbReference type="Pfam" id="PF00122">
    <property type="entry name" value="E1-E2_ATPase"/>
    <property type="match status" value="1"/>
</dbReference>
<name>A0ABY6LVC4_9ARAC</name>
<proteinExistence type="predicted"/>
<dbReference type="EMBL" id="CP092886">
    <property type="protein sequence ID" value="UYV85028.1"/>
    <property type="molecule type" value="Genomic_DNA"/>
</dbReference>
<protein>
    <recommendedName>
        <fullName evidence="2">P-type Ca(2+) transporter</fullName>
        <ecNumber evidence="2">7.2.2.10</ecNumber>
    </recommendedName>
</protein>
<evidence type="ECO:0000259" key="5">
    <source>
        <dbReference type="SMART" id="SM00831"/>
    </source>
</evidence>
<dbReference type="Proteomes" id="UP001235939">
    <property type="component" value="Chromosome X"/>
</dbReference>
<dbReference type="InterPro" id="IPR059000">
    <property type="entry name" value="ATPase_P-type_domA"/>
</dbReference>
<dbReference type="EC" id="7.2.2.10" evidence="2"/>
<dbReference type="InterPro" id="IPR004014">
    <property type="entry name" value="ATPase_P-typ_cation-transptr_N"/>
</dbReference>
<evidence type="ECO:0000256" key="2">
    <source>
        <dbReference type="ARBA" id="ARBA00012790"/>
    </source>
</evidence>
<reference evidence="6 7" key="1">
    <citation type="submission" date="2022-03" db="EMBL/GenBank/DDBJ databases">
        <title>A chromosomal length assembly of Cordylochernes scorpioides.</title>
        <authorList>
            <person name="Zeh D."/>
            <person name="Zeh J."/>
        </authorList>
    </citation>
    <scope>NUCLEOTIDE SEQUENCE [LARGE SCALE GENOMIC DNA]</scope>
    <source>
        <strain evidence="6">IN4F17</strain>
        <tissue evidence="6">Whole Body</tissue>
    </source>
</reference>
<dbReference type="Gene3D" id="2.70.150.10">
    <property type="entry name" value="Calcium-transporting ATPase, cytoplasmic transduction domain A"/>
    <property type="match status" value="2"/>
</dbReference>
<evidence type="ECO:0000256" key="3">
    <source>
        <dbReference type="ARBA" id="ARBA00022951"/>
    </source>
</evidence>
<keyword evidence="7" id="KW-1185">Reference proteome</keyword>
<dbReference type="SUPFAM" id="SSF81665">
    <property type="entry name" value="Calcium ATPase, transmembrane domain M"/>
    <property type="match status" value="1"/>
</dbReference>
<dbReference type="InterPro" id="IPR023298">
    <property type="entry name" value="ATPase_P-typ_TM_dom_sf"/>
</dbReference>
<dbReference type="Pfam" id="PF00690">
    <property type="entry name" value="Cation_ATPase_N"/>
    <property type="match status" value="1"/>
</dbReference>
<dbReference type="Gene3D" id="1.20.1110.10">
    <property type="entry name" value="Calcium-transporting ATPase, transmembrane domain"/>
    <property type="match status" value="1"/>
</dbReference>
<feature type="domain" description="Cation-transporting P-type ATPase N-terminal" evidence="5">
    <location>
        <begin position="189"/>
        <end position="259"/>
    </location>
</feature>
<sequence>MGLYHLSSSCPKLELLTPSGLSGGGQRPSHGLNTTAAPRAVRRKGIMGLSPLTSSVCSVYLASGDLGILGSAWERFRARGGVRSSTIGRWLDYREGVSGSILDWLVVKSATIGHVARPTGRESLALMNEAYEDEKLSQRQVYFWYKCFKDGRKNIADDSRSGRPLTSTTVRNIGQLERQTLTAAQSCLMSCKEVAKHLDCNIERGLSWAEADHRQGIHGPNELVVQKLESLWMKYLEQFKNPLILLLMGSALISVLMHQFDDAASITLLKQDCFCSIREGLIETFLARNLVPGDIVLLGVGDRVPADIRLFEVNDLAIDESAFTGETEPALKVSHTIESNSNFSSRTNIAYMGTLVRCGTAKNIFAFDNFEIEEKYKWLPK</sequence>
<evidence type="ECO:0000256" key="4">
    <source>
        <dbReference type="ARBA" id="ARBA00048694"/>
    </source>
</evidence>
<dbReference type="SUPFAM" id="SSF81653">
    <property type="entry name" value="Calcium ATPase, transduction domain A"/>
    <property type="match status" value="1"/>
</dbReference>
<evidence type="ECO:0000313" key="7">
    <source>
        <dbReference type="Proteomes" id="UP001235939"/>
    </source>
</evidence>
<keyword evidence="3" id="KW-0703">Sarcoplasmic reticulum</keyword>
<comment type="subcellular location">
    <subcellularLocation>
        <location evidence="1">Sarcoplasmic reticulum membrane</location>
        <topology evidence="1">Multi-pass membrane protein</topology>
    </subcellularLocation>
</comment>
<comment type="catalytic activity">
    <reaction evidence="4">
        <text>Ca(2+)(in) + ATP + H2O = Ca(2+)(out) + ADP + phosphate + H(+)</text>
        <dbReference type="Rhea" id="RHEA:18105"/>
        <dbReference type="ChEBI" id="CHEBI:15377"/>
        <dbReference type="ChEBI" id="CHEBI:15378"/>
        <dbReference type="ChEBI" id="CHEBI:29108"/>
        <dbReference type="ChEBI" id="CHEBI:30616"/>
        <dbReference type="ChEBI" id="CHEBI:43474"/>
        <dbReference type="ChEBI" id="CHEBI:456216"/>
        <dbReference type="EC" id="7.2.2.10"/>
    </reaction>
</comment>
<gene>
    <name evidence="6" type="ORF">LAZ67_X004332</name>
</gene>
<evidence type="ECO:0000256" key="1">
    <source>
        <dbReference type="ARBA" id="ARBA00004326"/>
    </source>
</evidence>
<dbReference type="SMART" id="SM00831">
    <property type="entry name" value="Cation_ATPase_N"/>
    <property type="match status" value="1"/>
</dbReference>
<accession>A0ABY6LVC4</accession>
<dbReference type="PANTHER" id="PTHR42861">
    <property type="entry name" value="CALCIUM-TRANSPORTING ATPASE"/>
    <property type="match status" value="1"/>
</dbReference>
<dbReference type="InterPro" id="IPR008250">
    <property type="entry name" value="ATPase_P-typ_transduc_dom_A_sf"/>
</dbReference>
<evidence type="ECO:0000313" key="6">
    <source>
        <dbReference type="EMBL" id="UYV85028.1"/>
    </source>
</evidence>